<organism evidence="2 3">
    <name type="scientific">Aspergillus taichungensis</name>
    <dbReference type="NCBI Taxonomy" id="482145"/>
    <lineage>
        <taxon>Eukaryota</taxon>
        <taxon>Fungi</taxon>
        <taxon>Dikarya</taxon>
        <taxon>Ascomycota</taxon>
        <taxon>Pezizomycotina</taxon>
        <taxon>Eurotiomycetes</taxon>
        <taxon>Eurotiomycetidae</taxon>
        <taxon>Eurotiales</taxon>
        <taxon>Aspergillaceae</taxon>
        <taxon>Aspergillus</taxon>
        <taxon>Aspergillus subgen. Circumdati</taxon>
    </lineage>
</organism>
<feature type="region of interest" description="Disordered" evidence="1">
    <location>
        <begin position="306"/>
        <end position="327"/>
    </location>
</feature>
<dbReference type="OrthoDB" id="5403091at2759"/>
<dbReference type="PANTHER" id="PTHR38797">
    <property type="entry name" value="NUCLEAR PORE COMPLEX PROTEIN NUP85-RELATED"/>
    <property type="match status" value="1"/>
</dbReference>
<evidence type="ECO:0000313" key="2">
    <source>
        <dbReference type="EMBL" id="PLN82997.1"/>
    </source>
</evidence>
<dbReference type="PANTHER" id="PTHR38797:SF7">
    <property type="entry name" value="TRANSCRIPTION FACTOR DOMAIN-CONTAINING PROTEIN"/>
    <property type="match status" value="1"/>
</dbReference>
<name>A0A2J5HZS4_9EURO</name>
<dbReference type="InterPro" id="IPR053204">
    <property type="entry name" value="Oxopyrrolidines_Biosynth-assoc"/>
</dbReference>
<gene>
    <name evidence="2" type="ORF">BDW42DRAFT_184458</name>
</gene>
<sequence length="327" mass="36397">MSDLLADSTYSPPRGEPDPYLVSSSPGDREELHEAAVKGQFEEFRPAANNKTWIISERYCRIGDSVDSFEPILHNLWYLYYQGGRYMSHESTEHDRLVLDVVRTRGLGPLTRPAPSGCGIDIARTPAGAQRVNFASFLAKLASTRVDGDRLCQVALVLFRDALETEREFGTAKALADADPRRTMLDLSIAALLPAVCTWLNEAGRNLLLLSDASWSSCPATVAQGGETFVESDLGRRAPAGFSPWRYMYWLKRLHKIGRLADAASESGLKECIQDAIETMLGHVEERNSKILRVFEAADDKLKEDPDLEGLKKLMKEDEENEDDASE</sequence>
<feature type="region of interest" description="Disordered" evidence="1">
    <location>
        <begin position="1"/>
        <end position="28"/>
    </location>
</feature>
<reference evidence="3" key="1">
    <citation type="submission" date="2017-12" db="EMBL/GenBank/DDBJ databases">
        <authorList>
            <consortium name="DOE Joint Genome Institute"/>
            <person name="Mondo S.J."/>
            <person name="Kjaerbolling I."/>
            <person name="Vesth T.C."/>
            <person name="Frisvad J.C."/>
            <person name="Nybo J.L."/>
            <person name="Theobald S."/>
            <person name="Kuo A."/>
            <person name="Bowyer P."/>
            <person name="Matsuda Y."/>
            <person name="Lyhne E.K."/>
            <person name="Kogle M.E."/>
            <person name="Clum A."/>
            <person name="Lipzen A."/>
            <person name="Salamov A."/>
            <person name="Ngan C.Y."/>
            <person name="Daum C."/>
            <person name="Chiniquy J."/>
            <person name="Barry K."/>
            <person name="LaButti K."/>
            <person name="Haridas S."/>
            <person name="Simmons B.A."/>
            <person name="Magnuson J.K."/>
            <person name="Mortensen U.H."/>
            <person name="Larsen T.O."/>
            <person name="Grigoriev I.V."/>
            <person name="Baker S.E."/>
            <person name="Andersen M.R."/>
            <person name="Nordberg H.P."/>
            <person name="Cantor M.N."/>
            <person name="Hua S.X."/>
        </authorList>
    </citation>
    <scope>NUCLEOTIDE SEQUENCE [LARGE SCALE GENOMIC DNA]</scope>
    <source>
        <strain evidence="3">IBT 19404</strain>
    </source>
</reference>
<feature type="compositionally biased region" description="Acidic residues" evidence="1">
    <location>
        <begin position="317"/>
        <end position="327"/>
    </location>
</feature>
<accession>A0A2J5HZS4</accession>
<dbReference type="EMBL" id="KZ559522">
    <property type="protein sequence ID" value="PLN82997.1"/>
    <property type="molecule type" value="Genomic_DNA"/>
</dbReference>
<dbReference type="Pfam" id="PF12311">
    <property type="entry name" value="DUF3632"/>
    <property type="match status" value="1"/>
</dbReference>
<protein>
    <submittedName>
        <fullName evidence="2">Uncharacterized protein</fullName>
    </submittedName>
</protein>
<dbReference type="InterPro" id="IPR022085">
    <property type="entry name" value="OpdG"/>
</dbReference>
<evidence type="ECO:0000256" key="1">
    <source>
        <dbReference type="SAM" id="MobiDB-lite"/>
    </source>
</evidence>
<feature type="compositionally biased region" description="Basic and acidic residues" evidence="1">
    <location>
        <begin position="306"/>
        <end position="316"/>
    </location>
</feature>
<dbReference type="AlphaFoldDB" id="A0A2J5HZS4"/>
<proteinExistence type="predicted"/>
<evidence type="ECO:0000313" key="3">
    <source>
        <dbReference type="Proteomes" id="UP000235023"/>
    </source>
</evidence>
<keyword evidence="3" id="KW-1185">Reference proteome</keyword>
<dbReference type="Proteomes" id="UP000235023">
    <property type="component" value="Unassembled WGS sequence"/>
</dbReference>